<dbReference type="AlphaFoldDB" id="A0A1I6ZEZ3"/>
<feature type="region of interest" description="Disordered" evidence="1">
    <location>
        <begin position="42"/>
        <end position="61"/>
    </location>
</feature>
<sequence length="61" mass="6345">MLFTGPRNGLLADRPSVGRGLDGATVEGNVFRSRSVEVPLSPTVLRDSGCPARSEGASTET</sequence>
<accession>A0A1I6ZEZ3</accession>
<dbReference type="EMBL" id="FPBD01000002">
    <property type="protein sequence ID" value="SFT61280.1"/>
    <property type="molecule type" value="Genomic_DNA"/>
</dbReference>
<keyword evidence="3" id="KW-1185">Reference proteome</keyword>
<organism evidence="2 3">
    <name type="scientific">Pseudovibrio denitrificans</name>
    <dbReference type="NCBI Taxonomy" id="258256"/>
    <lineage>
        <taxon>Bacteria</taxon>
        <taxon>Pseudomonadati</taxon>
        <taxon>Pseudomonadota</taxon>
        <taxon>Alphaproteobacteria</taxon>
        <taxon>Hyphomicrobiales</taxon>
        <taxon>Stappiaceae</taxon>
        <taxon>Pseudovibrio</taxon>
    </lineage>
</organism>
<dbReference type="Proteomes" id="UP000183371">
    <property type="component" value="Unassembled WGS sequence"/>
</dbReference>
<gene>
    <name evidence="2" type="ORF">SAMN05444141_102297</name>
</gene>
<evidence type="ECO:0000256" key="1">
    <source>
        <dbReference type="SAM" id="MobiDB-lite"/>
    </source>
</evidence>
<evidence type="ECO:0000313" key="2">
    <source>
        <dbReference type="EMBL" id="SFT61280.1"/>
    </source>
</evidence>
<reference evidence="3" key="1">
    <citation type="submission" date="2016-10" db="EMBL/GenBank/DDBJ databases">
        <authorList>
            <person name="Varghese N."/>
            <person name="Submissions S."/>
        </authorList>
    </citation>
    <scope>NUCLEOTIDE SEQUENCE [LARGE SCALE GENOMIC DNA]</scope>
    <source>
        <strain evidence="3">DSM 17465</strain>
    </source>
</reference>
<name>A0A1I6ZEZ3_9HYPH</name>
<dbReference type="RefSeq" id="WP_164845349.1">
    <property type="nucleotide sequence ID" value="NZ_FPBD01000002.1"/>
</dbReference>
<evidence type="ECO:0000313" key="3">
    <source>
        <dbReference type="Proteomes" id="UP000183371"/>
    </source>
</evidence>
<proteinExistence type="predicted"/>
<protein>
    <submittedName>
        <fullName evidence="2">Uncharacterized protein</fullName>
    </submittedName>
</protein>